<evidence type="ECO:0000313" key="2">
    <source>
        <dbReference type="Proteomes" id="UP001156140"/>
    </source>
</evidence>
<dbReference type="AlphaFoldDB" id="A0AA41QPW5"/>
<keyword evidence="2" id="KW-1185">Reference proteome</keyword>
<dbReference type="RefSeq" id="WP_156046493.1">
    <property type="nucleotide sequence ID" value="NZ_CP068983.1"/>
</dbReference>
<sequence>MQHLLEVLNRLILRAPEPLPEPDPEPTTDWLLLFALTLDERRIADVREKRLPH</sequence>
<organism evidence="1 2">
    <name type="scientific">Paradevosia shaoguanensis</name>
    <dbReference type="NCBI Taxonomy" id="1335043"/>
    <lineage>
        <taxon>Bacteria</taxon>
        <taxon>Pseudomonadati</taxon>
        <taxon>Pseudomonadota</taxon>
        <taxon>Alphaproteobacteria</taxon>
        <taxon>Hyphomicrobiales</taxon>
        <taxon>Devosiaceae</taxon>
        <taxon>Paradevosia</taxon>
    </lineage>
</organism>
<dbReference type="Proteomes" id="UP001156140">
    <property type="component" value="Unassembled WGS sequence"/>
</dbReference>
<proteinExistence type="predicted"/>
<gene>
    <name evidence="1" type="ORF">ML536_11720</name>
</gene>
<accession>A0AA41QPW5</accession>
<reference evidence="1" key="1">
    <citation type="submission" date="2022-03" db="EMBL/GenBank/DDBJ databases">
        <title>The complete genome sequence of a Methyloterrigena soli.</title>
        <authorList>
            <person name="Zi Z."/>
        </authorList>
    </citation>
    <scope>NUCLEOTIDE SEQUENCE</scope>
    <source>
        <strain evidence="1">M48</strain>
    </source>
</reference>
<comment type="caution">
    <text evidence="1">The sequence shown here is derived from an EMBL/GenBank/DDBJ whole genome shotgun (WGS) entry which is preliminary data.</text>
</comment>
<protein>
    <submittedName>
        <fullName evidence="1">Uncharacterized protein</fullName>
    </submittedName>
</protein>
<dbReference type="EMBL" id="JALAZD010000001">
    <property type="protein sequence ID" value="MCI0127491.1"/>
    <property type="molecule type" value="Genomic_DNA"/>
</dbReference>
<evidence type="ECO:0000313" key="1">
    <source>
        <dbReference type="EMBL" id="MCI0127491.1"/>
    </source>
</evidence>
<name>A0AA41QPW5_9HYPH</name>